<accession>A0ABR1AS63</accession>
<name>A0ABR1AS63_POLSC</name>
<evidence type="ECO:0000256" key="1">
    <source>
        <dbReference type="SAM" id="MobiDB-lite"/>
    </source>
</evidence>
<comment type="caution">
    <text evidence="2">The sequence shown here is derived from an EMBL/GenBank/DDBJ whole genome shotgun (WGS) entry which is preliminary data.</text>
</comment>
<evidence type="ECO:0000313" key="3">
    <source>
        <dbReference type="Proteomes" id="UP001359485"/>
    </source>
</evidence>
<organism evidence="2 3">
    <name type="scientific">Polyplax serrata</name>
    <name type="common">Common mouse louse</name>
    <dbReference type="NCBI Taxonomy" id="468196"/>
    <lineage>
        <taxon>Eukaryota</taxon>
        <taxon>Metazoa</taxon>
        <taxon>Ecdysozoa</taxon>
        <taxon>Arthropoda</taxon>
        <taxon>Hexapoda</taxon>
        <taxon>Insecta</taxon>
        <taxon>Pterygota</taxon>
        <taxon>Neoptera</taxon>
        <taxon>Paraneoptera</taxon>
        <taxon>Psocodea</taxon>
        <taxon>Troctomorpha</taxon>
        <taxon>Phthiraptera</taxon>
        <taxon>Anoplura</taxon>
        <taxon>Polyplacidae</taxon>
        <taxon>Polyplax</taxon>
    </lineage>
</organism>
<feature type="compositionally biased region" description="Basic and acidic residues" evidence="1">
    <location>
        <begin position="31"/>
        <end position="46"/>
    </location>
</feature>
<protein>
    <submittedName>
        <fullName evidence="2">Uncharacterized protein</fullName>
    </submittedName>
</protein>
<gene>
    <name evidence="2" type="ORF">RUM44_011562</name>
</gene>
<proteinExistence type="predicted"/>
<evidence type="ECO:0000313" key="2">
    <source>
        <dbReference type="EMBL" id="KAK6624703.1"/>
    </source>
</evidence>
<feature type="region of interest" description="Disordered" evidence="1">
    <location>
        <begin position="16"/>
        <end position="46"/>
    </location>
</feature>
<reference evidence="2 3" key="1">
    <citation type="submission" date="2023-09" db="EMBL/GenBank/DDBJ databases">
        <title>Genomes of two closely related lineages of the louse Polyplax serrata with different host specificities.</title>
        <authorList>
            <person name="Martinu J."/>
            <person name="Tarabai H."/>
            <person name="Stefka J."/>
            <person name="Hypsa V."/>
        </authorList>
    </citation>
    <scope>NUCLEOTIDE SEQUENCE [LARGE SCALE GENOMIC DNA]</scope>
    <source>
        <strain evidence="2">98ZLc_SE</strain>
    </source>
</reference>
<feature type="non-terminal residue" evidence="2">
    <location>
        <position position="1"/>
    </location>
</feature>
<keyword evidence="3" id="KW-1185">Reference proteome</keyword>
<dbReference type="Proteomes" id="UP001359485">
    <property type="component" value="Unassembled WGS sequence"/>
</dbReference>
<sequence length="73" mass="8595">NFPHCRADFPIRMPQKKDGSEVLGRFKTNRRQTDDEKERKVESPRAHVKDNEFSAHDVDAPMMKYIGFYLVGR</sequence>
<dbReference type="EMBL" id="JAWJWF010000046">
    <property type="protein sequence ID" value="KAK6624703.1"/>
    <property type="molecule type" value="Genomic_DNA"/>
</dbReference>